<keyword evidence="2" id="KW-1185">Reference proteome</keyword>
<gene>
    <name evidence="1" type="ORF">FHS27_001110</name>
</gene>
<reference evidence="1 2" key="1">
    <citation type="submission" date="2020-08" db="EMBL/GenBank/DDBJ databases">
        <title>Genomic Encyclopedia of Type Strains, Phase III (KMG-III): the genomes of soil and plant-associated and newly described type strains.</title>
        <authorList>
            <person name="Whitman W."/>
        </authorList>
    </citation>
    <scope>NUCLEOTIDE SEQUENCE [LARGE SCALE GENOMIC DNA]</scope>
    <source>
        <strain evidence="1 2">CECT 8075</strain>
    </source>
</reference>
<dbReference type="Proteomes" id="UP000536179">
    <property type="component" value="Unassembled WGS sequence"/>
</dbReference>
<evidence type="ECO:0000313" key="1">
    <source>
        <dbReference type="EMBL" id="MBB3205310.1"/>
    </source>
</evidence>
<comment type="caution">
    <text evidence="1">The sequence shown here is derived from an EMBL/GenBank/DDBJ whole genome shotgun (WGS) entry which is preliminary data.</text>
</comment>
<dbReference type="AlphaFoldDB" id="A0A7W5DVS6"/>
<proteinExistence type="predicted"/>
<evidence type="ECO:0000313" key="2">
    <source>
        <dbReference type="Proteomes" id="UP000536179"/>
    </source>
</evidence>
<dbReference type="EMBL" id="JACHXU010000003">
    <property type="protein sequence ID" value="MBB3205310.1"/>
    <property type="molecule type" value="Genomic_DNA"/>
</dbReference>
<organism evidence="1 2">
    <name type="scientific">Aporhodopirellula rubra</name>
    <dbReference type="NCBI Taxonomy" id="980271"/>
    <lineage>
        <taxon>Bacteria</taxon>
        <taxon>Pseudomonadati</taxon>
        <taxon>Planctomycetota</taxon>
        <taxon>Planctomycetia</taxon>
        <taxon>Pirellulales</taxon>
        <taxon>Pirellulaceae</taxon>
        <taxon>Aporhodopirellula</taxon>
    </lineage>
</organism>
<accession>A0A7W5DVS6</accession>
<protein>
    <submittedName>
        <fullName evidence="1">Uncharacterized protein</fullName>
    </submittedName>
</protein>
<name>A0A7W5DVS6_9BACT</name>
<dbReference type="RefSeq" id="WP_009097307.1">
    <property type="nucleotide sequence ID" value="NZ_JACHXU010000003.1"/>
</dbReference>
<sequence length="101" mass="11121">MAIGPLADVSSFTVDQLYDLYHAVALKDHAFRLQSLYGEVSPPAGHCVFRPLSREGFTQRVLHYDSLEDGQIGRSLRQRLARQATAYGVSSVKAKASKRAA</sequence>